<dbReference type="EMBL" id="QRBI01000104">
    <property type="protein sequence ID" value="RMC15981.1"/>
    <property type="molecule type" value="Genomic_DNA"/>
</dbReference>
<evidence type="ECO:0000313" key="1">
    <source>
        <dbReference type="EMBL" id="RMC15981.1"/>
    </source>
</evidence>
<evidence type="ECO:0000313" key="2">
    <source>
        <dbReference type="Proteomes" id="UP000269221"/>
    </source>
</evidence>
<protein>
    <submittedName>
        <fullName evidence="1">Uncharacterized protein</fullName>
    </submittedName>
</protein>
<organism evidence="1 2">
    <name type="scientific">Hirundo rustica rustica</name>
    <dbReference type="NCBI Taxonomy" id="333673"/>
    <lineage>
        <taxon>Eukaryota</taxon>
        <taxon>Metazoa</taxon>
        <taxon>Chordata</taxon>
        <taxon>Craniata</taxon>
        <taxon>Vertebrata</taxon>
        <taxon>Euteleostomi</taxon>
        <taxon>Archelosauria</taxon>
        <taxon>Archosauria</taxon>
        <taxon>Dinosauria</taxon>
        <taxon>Saurischia</taxon>
        <taxon>Theropoda</taxon>
        <taxon>Coelurosauria</taxon>
        <taxon>Aves</taxon>
        <taxon>Neognathae</taxon>
        <taxon>Neoaves</taxon>
        <taxon>Telluraves</taxon>
        <taxon>Australaves</taxon>
        <taxon>Passeriformes</taxon>
        <taxon>Sylvioidea</taxon>
        <taxon>Hirundinidae</taxon>
        <taxon>Hirundo</taxon>
    </lineage>
</organism>
<accession>A0A3M0KTI1</accession>
<comment type="caution">
    <text evidence="1">The sequence shown here is derived from an EMBL/GenBank/DDBJ whole genome shotgun (WGS) entry which is preliminary data.</text>
</comment>
<proteinExistence type="predicted"/>
<keyword evidence="2" id="KW-1185">Reference proteome</keyword>
<dbReference type="AlphaFoldDB" id="A0A3M0KTI1"/>
<reference evidence="1 2" key="1">
    <citation type="submission" date="2018-07" db="EMBL/GenBank/DDBJ databases">
        <title>A high quality draft genome assembly of the barn swallow (H. rustica rustica).</title>
        <authorList>
            <person name="Formenti G."/>
            <person name="Chiara M."/>
            <person name="Poveda L."/>
            <person name="Francoijs K.-J."/>
            <person name="Bonisoli-Alquati A."/>
            <person name="Canova L."/>
            <person name="Gianfranceschi L."/>
            <person name="Horner D.S."/>
            <person name="Saino N."/>
        </authorList>
    </citation>
    <scope>NUCLEOTIDE SEQUENCE [LARGE SCALE GENOMIC DNA]</scope>
    <source>
        <strain evidence="1">Chelidonia</strain>
        <tissue evidence="1">Blood</tissue>
    </source>
</reference>
<sequence>MINEKFWSANHKIARSEMQASAKGLRFANLMKFSFMAKLSFKVKRKILNLGKGNPRHEFGLRELSERRPE</sequence>
<dbReference type="Proteomes" id="UP000269221">
    <property type="component" value="Unassembled WGS sequence"/>
</dbReference>
<gene>
    <name evidence="1" type="ORF">DUI87_08188</name>
</gene>
<name>A0A3M0KTI1_HIRRU</name>